<organism evidence="2 3">
    <name type="scientific">Caenorhabditis nigoni</name>
    <dbReference type="NCBI Taxonomy" id="1611254"/>
    <lineage>
        <taxon>Eukaryota</taxon>
        <taxon>Metazoa</taxon>
        <taxon>Ecdysozoa</taxon>
        <taxon>Nematoda</taxon>
        <taxon>Chromadorea</taxon>
        <taxon>Rhabditida</taxon>
        <taxon>Rhabditina</taxon>
        <taxon>Rhabditomorpha</taxon>
        <taxon>Rhabditoidea</taxon>
        <taxon>Rhabditidae</taxon>
        <taxon>Peloderinae</taxon>
        <taxon>Caenorhabditis</taxon>
    </lineage>
</organism>
<feature type="domain" description="F-box" evidence="1">
    <location>
        <begin position="71"/>
        <end position="110"/>
    </location>
</feature>
<evidence type="ECO:0000259" key="1">
    <source>
        <dbReference type="Pfam" id="PF00646"/>
    </source>
</evidence>
<dbReference type="InterPro" id="IPR001810">
    <property type="entry name" value="F-box_dom"/>
</dbReference>
<reference evidence="3" key="1">
    <citation type="submission" date="2017-10" db="EMBL/GenBank/DDBJ databases">
        <title>Rapid genome shrinkage in a self-fertile nematode reveals novel sperm competition proteins.</title>
        <authorList>
            <person name="Yin D."/>
            <person name="Schwarz E.M."/>
            <person name="Thomas C.G."/>
            <person name="Felde R.L."/>
            <person name="Korf I.F."/>
            <person name="Cutter A.D."/>
            <person name="Schartner C.M."/>
            <person name="Ralston E.J."/>
            <person name="Meyer B.J."/>
            <person name="Haag E.S."/>
        </authorList>
    </citation>
    <scope>NUCLEOTIDE SEQUENCE [LARGE SCALE GENOMIC DNA]</scope>
    <source>
        <strain evidence="3">JU1422</strain>
    </source>
</reference>
<dbReference type="EMBL" id="PDUG01000003">
    <property type="protein sequence ID" value="PIC39228.1"/>
    <property type="molecule type" value="Genomic_DNA"/>
</dbReference>
<evidence type="ECO:0000313" key="2">
    <source>
        <dbReference type="EMBL" id="PIC39228.1"/>
    </source>
</evidence>
<protein>
    <recommendedName>
        <fullName evidence="1">F-box domain-containing protein</fullName>
    </recommendedName>
</protein>
<proteinExistence type="predicted"/>
<dbReference type="AlphaFoldDB" id="A0A2G5UI59"/>
<dbReference type="Pfam" id="PF00646">
    <property type="entry name" value="F-box"/>
    <property type="match status" value="1"/>
</dbReference>
<sequence>MAKPPETVQKEGKEPRRGTDETAFRFNFFADLLHGIYPGDNGDNIRSSWEELHTDSNMTSLVEFIGGFEKWNELNDDCRMAVVKHLEYNDRCKLGICSKKDYETVKSTPLAVYSIYIENDTLIEYDNVTVSVHFHNDGSLCNKIQLIFSQHGEDTQVRWYEDYQKEKDYHQWLKEKDAQVNSSHNRWAETFSDSYKERLEKRVMVLKSCDYNEEAVKFAEKWMKKCNFELMEIFIKIKNYPVDKSQIKSLPKCKYIFFGADDVETFRWWIQKLPNRMEIIQLSRLSNEQEIFTIPSDLLNAPQIMQALDFDFWCRADFSDEQFLNLKANEFEFDCVKITDQGINKFITQWVNGNGVPDFKKAVLSKIKDRNFDEMTRGIEYREWHGDFKKDEPYFCHFFYDEYESERCVQIYSKVDPYESLTLSISSDCVSIHKTGNKMENNGKPYTHYSIPD</sequence>
<comment type="caution">
    <text evidence="2">The sequence shown here is derived from an EMBL/GenBank/DDBJ whole genome shotgun (WGS) entry which is preliminary data.</text>
</comment>
<evidence type="ECO:0000313" key="3">
    <source>
        <dbReference type="Proteomes" id="UP000230233"/>
    </source>
</evidence>
<dbReference type="Proteomes" id="UP000230233">
    <property type="component" value="Chromosome III"/>
</dbReference>
<gene>
    <name evidence="2" type="primary">Cnig_chr_III.g10981</name>
    <name evidence="2" type="ORF">B9Z55_010981</name>
</gene>
<name>A0A2G5UI59_9PELO</name>
<accession>A0A2G5UI59</accession>
<dbReference type="InterPro" id="IPR042317">
    <property type="entry name" value="She-1-like"/>
</dbReference>
<keyword evidence="3" id="KW-1185">Reference proteome</keyword>
<dbReference type="PANTHER" id="PTHR31006:SF0">
    <property type="entry name" value="F-BOX ASSOCIATED DOMAIN-CONTAINING PROTEIN-RELATED"/>
    <property type="match status" value="1"/>
</dbReference>
<dbReference type="PANTHER" id="PTHR31006">
    <property type="entry name" value="F-BOX DOMAIN-CONTAINING PROTEIN-RELATED-RELATED"/>
    <property type="match status" value="1"/>
</dbReference>